<accession>A0A1Y1IGY8</accession>
<evidence type="ECO:0000256" key="9">
    <source>
        <dbReference type="ARBA" id="ARBA00051800"/>
    </source>
</evidence>
<dbReference type="PANTHER" id="PTHR32044">
    <property type="entry name" value="GLUCOMANNAN 4-BETA-MANNOSYLTRANSFERASE 9"/>
    <property type="match status" value="1"/>
</dbReference>
<keyword evidence="7 15" id="KW-0472">Membrane</keyword>
<name>A0A1Y1IGY8_KLENI</name>
<dbReference type="GO" id="GO:0005794">
    <property type="term" value="C:Golgi apparatus"/>
    <property type="evidence" value="ECO:0000318"/>
    <property type="project" value="GO_Central"/>
</dbReference>
<keyword evidence="6" id="KW-0333">Golgi apparatus</keyword>
<comment type="catalytic activity">
    <reaction evidence="9">
        <text>GDP-mannose + (glucomannan)n = GDP + (glucomannan)n+1.</text>
        <dbReference type="EC" id="2.4.1.32"/>
    </reaction>
</comment>
<evidence type="ECO:0000256" key="1">
    <source>
        <dbReference type="ARBA" id="ARBA00004653"/>
    </source>
</evidence>
<dbReference type="OMA" id="VEWANKE"/>
<evidence type="ECO:0000256" key="6">
    <source>
        <dbReference type="ARBA" id="ARBA00023034"/>
    </source>
</evidence>
<dbReference type="AlphaFoldDB" id="A0A1Y1IGY8"/>
<evidence type="ECO:0000256" key="11">
    <source>
        <dbReference type="ARBA" id="ARBA00060879"/>
    </source>
</evidence>
<comment type="similarity">
    <text evidence="11">Belongs to the glycosyltransferase 2 family. Plant cellulose synthase-like A subfamily.</text>
</comment>
<evidence type="ECO:0000256" key="3">
    <source>
        <dbReference type="ARBA" id="ARBA00022679"/>
    </source>
</evidence>
<evidence type="ECO:0000256" key="12">
    <source>
        <dbReference type="ARBA" id="ARBA00066505"/>
    </source>
</evidence>
<feature type="transmembrane region" description="Helical" evidence="15">
    <location>
        <begin position="652"/>
        <end position="670"/>
    </location>
</feature>
<dbReference type="GO" id="GO:0000139">
    <property type="term" value="C:Golgi membrane"/>
    <property type="evidence" value="ECO:0007669"/>
    <property type="project" value="UniProtKB-SubCell"/>
</dbReference>
<dbReference type="Proteomes" id="UP000054558">
    <property type="component" value="Unassembled WGS sequence"/>
</dbReference>
<protein>
    <recommendedName>
        <fullName evidence="12">glucomannan 4-beta-mannosyltransferase</fullName>
        <ecNumber evidence="12">2.4.1.32</ecNumber>
    </recommendedName>
    <alternativeName>
        <fullName evidence="13">Glucomannan synthase</fullName>
    </alternativeName>
</protein>
<dbReference type="FunFam" id="3.90.550.10:FF:000057">
    <property type="entry name" value="Glycosyltransferase-like protein, family 2"/>
    <property type="match status" value="1"/>
</dbReference>
<evidence type="ECO:0000256" key="10">
    <source>
        <dbReference type="ARBA" id="ARBA00056537"/>
    </source>
</evidence>
<keyword evidence="2" id="KW-0328">Glycosyltransferase</keyword>
<evidence type="ECO:0000313" key="17">
    <source>
        <dbReference type="EMBL" id="GAQ90125.1"/>
    </source>
</evidence>
<feature type="transmembrane region" description="Helical" evidence="15">
    <location>
        <begin position="616"/>
        <end position="646"/>
    </location>
</feature>
<keyword evidence="8" id="KW-0961">Cell wall biogenesis/degradation</keyword>
<keyword evidence="3 17" id="KW-0808">Transferase</keyword>
<feature type="region of interest" description="Disordered" evidence="14">
    <location>
        <begin position="102"/>
        <end position="142"/>
    </location>
</feature>
<dbReference type="Gene3D" id="3.90.550.10">
    <property type="entry name" value="Spore Coat Polysaccharide Biosynthesis Protein SpsA, Chain A"/>
    <property type="match status" value="1"/>
</dbReference>
<organism evidence="17 18">
    <name type="scientific">Klebsormidium nitens</name>
    <name type="common">Green alga</name>
    <name type="synonym">Ulothrix nitens</name>
    <dbReference type="NCBI Taxonomy" id="105231"/>
    <lineage>
        <taxon>Eukaryota</taxon>
        <taxon>Viridiplantae</taxon>
        <taxon>Streptophyta</taxon>
        <taxon>Klebsormidiophyceae</taxon>
        <taxon>Klebsormidiales</taxon>
        <taxon>Klebsormidiaceae</taxon>
        <taxon>Klebsormidium</taxon>
    </lineage>
</organism>
<evidence type="ECO:0000256" key="14">
    <source>
        <dbReference type="SAM" id="MobiDB-lite"/>
    </source>
</evidence>
<feature type="transmembrane region" description="Helical" evidence="15">
    <location>
        <begin position="579"/>
        <end position="604"/>
    </location>
</feature>
<dbReference type="GO" id="GO:0071555">
    <property type="term" value="P:cell wall organization"/>
    <property type="evidence" value="ECO:0007669"/>
    <property type="project" value="UniProtKB-KW"/>
</dbReference>
<comment type="subcellular location">
    <subcellularLocation>
        <location evidence="1">Golgi apparatus membrane</location>
        <topology evidence="1">Multi-pass membrane protein</topology>
    </subcellularLocation>
</comment>
<feature type="compositionally biased region" description="Basic residues" evidence="14">
    <location>
        <begin position="123"/>
        <end position="133"/>
    </location>
</feature>
<gene>
    <name evidence="17" type="ORF">KFL_006030080</name>
</gene>
<evidence type="ECO:0000259" key="16">
    <source>
        <dbReference type="Pfam" id="PF13632"/>
    </source>
</evidence>
<keyword evidence="5 15" id="KW-1133">Transmembrane helix</keyword>
<dbReference type="InterPro" id="IPR001173">
    <property type="entry name" value="Glyco_trans_2-like"/>
</dbReference>
<dbReference type="GO" id="GO:0047259">
    <property type="term" value="F:glucomannan 4-beta-mannosyltransferase activity"/>
    <property type="evidence" value="ECO:0007669"/>
    <property type="project" value="UniProtKB-EC"/>
</dbReference>
<dbReference type="InterPro" id="IPR029044">
    <property type="entry name" value="Nucleotide-diphossugar_trans"/>
</dbReference>
<evidence type="ECO:0000256" key="7">
    <source>
        <dbReference type="ARBA" id="ARBA00023136"/>
    </source>
</evidence>
<keyword evidence="18" id="KW-1185">Reference proteome</keyword>
<dbReference type="SUPFAM" id="SSF53448">
    <property type="entry name" value="Nucleotide-diphospho-sugar transferases"/>
    <property type="match status" value="1"/>
</dbReference>
<evidence type="ECO:0000313" key="18">
    <source>
        <dbReference type="Proteomes" id="UP000054558"/>
    </source>
</evidence>
<reference evidence="17 18" key="1">
    <citation type="journal article" date="2014" name="Nat. Commun.">
        <title>Klebsormidium flaccidum genome reveals primary factors for plant terrestrial adaptation.</title>
        <authorList>
            <person name="Hori K."/>
            <person name="Maruyama F."/>
            <person name="Fujisawa T."/>
            <person name="Togashi T."/>
            <person name="Yamamoto N."/>
            <person name="Seo M."/>
            <person name="Sato S."/>
            <person name="Yamada T."/>
            <person name="Mori H."/>
            <person name="Tajima N."/>
            <person name="Moriyama T."/>
            <person name="Ikeuchi M."/>
            <person name="Watanabe M."/>
            <person name="Wada H."/>
            <person name="Kobayashi K."/>
            <person name="Saito M."/>
            <person name="Masuda T."/>
            <person name="Sasaki-Sekimoto Y."/>
            <person name="Mashiguchi K."/>
            <person name="Awai K."/>
            <person name="Shimojima M."/>
            <person name="Masuda S."/>
            <person name="Iwai M."/>
            <person name="Nobusawa T."/>
            <person name="Narise T."/>
            <person name="Kondo S."/>
            <person name="Saito H."/>
            <person name="Sato R."/>
            <person name="Murakawa M."/>
            <person name="Ihara Y."/>
            <person name="Oshima-Yamada Y."/>
            <person name="Ohtaka K."/>
            <person name="Satoh M."/>
            <person name="Sonobe K."/>
            <person name="Ishii M."/>
            <person name="Ohtani R."/>
            <person name="Kanamori-Sato M."/>
            <person name="Honoki R."/>
            <person name="Miyazaki D."/>
            <person name="Mochizuki H."/>
            <person name="Umetsu J."/>
            <person name="Higashi K."/>
            <person name="Shibata D."/>
            <person name="Kamiya Y."/>
            <person name="Sato N."/>
            <person name="Nakamura Y."/>
            <person name="Tabata S."/>
            <person name="Ida S."/>
            <person name="Kurokawa K."/>
            <person name="Ohta H."/>
        </authorList>
    </citation>
    <scope>NUCLEOTIDE SEQUENCE [LARGE SCALE GENOMIC DNA]</scope>
    <source>
        <strain evidence="17 18">NIES-2285</strain>
    </source>
</reference>
<evidence type="ECO:0000256" key="13">
    <source>
        <dbReference type="ARBA" id="ARBA00076024"/>
    </source>
</evidence>
<dbReference type="GO" id="GO:0016757">
    <property type="term" value="F:glycosyltransferase activity"/>
    <property type="evidence" value="ECO:0000318"/>
    <property type="project" value="GO_Central"/>
</dbReference>
<dbReference type="PANTHER" id="PTHR32044:SF80">
    <property type="entry name" value="XYLOGLUCAN GLYCOSYLTRANSFERASE 2-RELATED"/>
    <property type="match status" value="1"/>
</dbReference>
<evidence type="ECO:0000256" key="5">
    <source>
        <dbReference type="ARBA" id="ARBA00022989"/>
    </source>
</evidence>
<feature type="domain" description="Glycosyltransferase 2-like" evidence="16">
    <location>
        <begin position="389"/>
        <end position="640"/>
    </location>
</feature>
<dbReference type="EMBL" id="DF237552">
    <property type="protein sequence ID" value="GAQ90125.1"/>
    <property type="molecule type" value="Genomic_DNA"/>
</dbReference>
<dbReference type="Pfam" id="PF13632">
    <property type="entry name" value="Glyco_trans_2_3"/>
    <property type="match status" value="1"/>
</dbReference>
<dbReference type="STRING" id="105231.A0A1Y1IGY8"/>
<evidence type="ECO:0000256" key="8">
    <source>
        <dbReference type="ARBA" id="ARBA00023316"/>
    </source>
</evidence>
<evidence type="ECO:0000256" key="2">
    <source>
        <dbReference type="ARBA" id="ARBA00022676"/>
    </source>
</evidence>
<keyword evidence="4 15" id="KW-0812">Transmembrane</keyword>
<feature type="transmembrane region" description="Helical" evidence="15">
    <location>
        <begin position="832"/>
        <end position="850"/>
    </location>
</feature>
<evidence type="ECO:0000256" key="15">
    <source>
        <dbReference type="SAM" id="Phobius"/>
    </source>
</evidence>
<feature type="transmembrane region" description="Helical" evidence="15">
    <location>
        <begin position="157"/>
        <end position="180"/>
    </location>
</feature>
<proteinExistence type="inferred from homology"/>
<comment type="function">
    <text evidence="10">Probable mannan synthase which consists of a 4-beta-mannosyltransferase activity on mannan using GDP-mannose. The beta-1,4-mannan product is the backbone for galactomannan synthesis by galactomannan galactosyltransferase. Galactomannan is a noncellulosic polysaccharides of plant cell wall.</text>
</comment>
<dbReference type="OrthoDB" id="72851at2759"/>
<evidence type="ECO:0000256" key="4">
    <source>
        <dbReference type="ARBA" id="ARBA00022692"/>
    </source>
</evidence>
<sequence length="879" mass="93560">MPARCRPSMPPSSLCCGCGLSCSPPRAWHRLQKFPLSRARQEAGGPSLRPAVSFCFLGLPGGAVPLAATFRCLFLPPAGPSAIVVLLSSLSLSSSHFAPAVPHRPPAAMGRPSEGSPAAAAPRSHRQQQRKGNKQPPALPTRAPFLRRGWRVPWRSAMVTLLAGGAAVGVSLVAWSVLYVSGAALAAAVAGESHPGTPLEGWRYARAKLLEGLPLLPAAWTRLRRRRIAPALQAAADAGVAIFLVQALDKLLQCGMAAAIFWSAAGRATRADHAAQQQQQQQARARPTPRVLVQVPMCNEREVYAQSIAAACLLEWPGEALLVQVLDDSSEKDVQHLIADEVAAWAARGAPIVYHARQAAGARTVKGGYKAGNLQAGLAAAAGLGFEFVAIFDADFMPRPDFLRIMMPHFEGRPDRALVQARWAFVNTSQNLLTRFQAINFAYHFMVEQQVGSSLCGFFGFNGTAGVWRTAAIEEAGGWDARTTVEDMDLAVRAHLCGYTFLYMNECEALCELPCTYRAYCKQQHRWNAGRARLRLFKTYQAQVSAPSTSLIRLFLLSAACMFRIATMGAAHVSEPLGAVAELLACVRCAGPVVLFFLCLPAILRSRALGVARKAYVVAVFFVLRKLILPTLAFLLFCLLLPTTIFIPEISVPVWAVFYLPTVLSLLHTAPYPRAWPYLFPFLLFENVMTRTKCGAIWDGLVGVRSAKEWVVTKKTGARAAAPPAAAASAAAFHLVSGDAVSPSARALAGAGLLQSLEDVLEAGLFPGDPTDDGADLVSTASPTARQVAHLMTGRAPLPAPGGATGEPGKAVTDGAPADVAVRGGPSRQLSWADLALGAYLVVAAGWSVLVLDGRHAFFLAFQGGAFLAAGLDLVGDPS</sequence>
<dbReference type="EC" id="2.4.1.32" evidence="12"/>